<evidence type="ECO:0000256" key="1">
    <source>
        <dbReference type="ARBA" id="ARBA00005254"/>
    </source>
</evidence>
<proteinExistence type="inferred from homology"/>
<dbReference type="CDD" id="cd06558">
    <property type="entry name" value="crotonase-like"/>
    <property type="match status" value="1"/>
</dbReference>
<dbReference type="InterPro" id="IPR014748">
    <property type="entry name" value="Enoyl-CoA_hydra_C"/>
</dbReference>
<comment type="similarity">
    <text evidence="1 2">Belongs to the enoyl-CoA hydratase/isomerase family.</text>
</comment>
<dbReference type="PROSITE" id="PS00166">
    <property type="entry name" value="ENOYL_COA_HYDRATASE"/>
    <property type="match status" value="1"/>
</dbReference>
<gene>
    <name evidence="3" type="ORF">CNECB9_3430001</name>
</gene>
<sequence length="269" mass="28898">MSDNTVLLEKVGATAVITLNRPHRRNALDASIKAAMTDIVSAVREDWSVSAVVLTGAGGNAGGNFCAGADLGDGGADAERGFYVRDLLLDHHGWFAELTDLEKPVISAVDGFATGAGLSVALAADFIIASDRARLVSSFARVGFIPDLSLMYVLPRRVGLVRAKEIVFSAREIRGEEAVAIGLAEAVVPADRLRDAAIEFAQRFEKAPTHVLGMAKRIMNRTFETDRHALLQLEAAVQGLCAVSQYNAEAVRRFFSKEAPLFPGTQRLF</sequence>
<dbReference type="InterPro" id="IPR029045">
    <property type="entry name" value="ClpP/crotonase-like_dom_sf"/>
</dbReference>
<dbReference type="Gene3D" id="3.90.226.10">
    <property type="entry name" value="2-enoyl-CoA Hydratase, Chain A, domain 1"/>
    <property type="match status" value="1"/>
</dbReference>
<dbReference type="AlphaFoldDB" id="A0A1K0IUQ7"/>
<evidence type="ECO:0000256" key="2">
    <source>
        <dbReference type="RuleBase" id="RU003707"/>
    </source>
</evidence>
<dbReference type="PANTHER" id="PTHR43802:SF1">
    <property type="entry name" value="IP11341P-RELATED"/>
    <property type="match status" value="1"/>
</dbReference>
<organism evidence="3">
    <name type="scientific">Cupriavidus necator</name>
    <name type="common">Alcaligenes eutrophus</name>
    <name type="synonym">Ralstonia eutropha</name>
    <dbReference type="NCBI Taxonomy" id="106590"/>
    <lineage>
        <taxon>Bacteria</taxon>
        <taxon>Pseudomonadati</taxon>
        <taxon>Pseudomonadota</taxon>
        <taxon>Betaproteobacteria</taxon>
        <taxon>Burkholderiales</taxon>
        <taxon>Burkholderiaceae</taxon>
        <taxon>Cupriavidus</taxon>
    </lineage>
</organism>
<protein>
    <submittedName>
        <fullName evidence="3">Enoyl-CoA hydratase</fullName>
    </submittedName>
</protein>
<reference evidence="3" key="1">
    <citation type="submission" date="2016-09" db="EMBL/GenBank/DDBJ databases">
        <authorList>
            <person name="Capua I."/>
            <person name="De Benedictis P."/>
            <person name="Joannis T."/>
            <person name="Lombin L.H."/>
            <person name="Cattoli G."/>
        </authorList>
    </citation>
    <scope>NUCLEOTIDE SEQUENCE</scope>
    <source>
        <strain evidence="3">B9</strain>
    </source>
</reference>
<dbReference type="GO" id="GO:0003824">
    <property type="term" value="F:catalytic activity"/>
    <property type="evidence" value="ECO:0007669"/>
    <property type="project" value="InterPro"/>
</dbReference>
<dbReference type="Gene3D" id="1.10.12.10">
    <property type="entry name" value="Lyase 2-enoyl-coa Hydratase, Chain A, domain 2"/>
    <property type="match status" value="1"/>
</dbReference>
<name>A0A1K0IUQ7_CUPNE</name>
<dbReference type="SUPFAM" id="SSF52096">
    <property type="entry name" value="ClpP/crotonase"/>
    <property type="match status" value="1"/>
</dbReference>
<dbReference type="EMBL" id="FMSH01000272">
    <property type="protein sequence ID" value="SCU76737.1"/>
    <property type="molecule type" value="Genomic_DNA"/>
</dbReference>
<dbReference type="RefSeq" id="WP_340526448.1">
    <property type="nucleotide sequence ID" value="NZ_FMSH01000272.1"/>
</dbReference>
<dbReference type="InterPro" id="IPR001753">
    <property type="entry name" value="Enoyl-CoA_hydra/iso"/>
</dbReference>
<dbReference type="Pfam" id="PF00378">
    <property type="entry name" value="ECH_1"/>
    <property type="match status" value="1"/>
</dbReference>
<dbReference type="InterPro" id="IPR018376">
    <property type="entry name" value="Enoyl-CoA_hyd/isom_CS"/>
</dbReference>
<dbReference type="PANTHER" id="PTHR43802">
    <property type="entry name" value="ENOYL-COA HYDRATASE"/>
    <property type="match status" value="1"/>
</dbReference>
<accession>A0A1K0IUQ7</accession>
<evidence type="ECO:0000313" key="3">
    <source>
        <dbReference type="EMBL" id="SCU76737.1"/>
    </source>
</evidence>